<reference evidence="2" key="1">
    <citation type="submission" date="2024-05" db="EMBL/GenBank/DDBJ databases">
        <title>Alkalihalobacillus sp. strain MEB203 novel alkaliphilic bacterium from Lonar Lake, India.</title>
        <authorList>
            <person name="Joshi A."/>
            <person name="Thite S."/>
            <person name="Mengade P."/>
        </authorList>
    </citation>
    <scope>NUCLEOTIDE SEQUENCE</scope>
    <source>
        <strain evidence="2">MEB 203</strain>
    </source>
</reference>
<comment type="caution">
    <text evidence="2">The sequence shown here is derived from an EMBL/GenBank/DDBJ whole genome shotgun (WGS) entry which is preliminary data.</text>
</comment>
<feature type="transmembrane region" description="Helical" evidence="1">
    <location>
        <begin position="27"/>
        <end position="49"/>
    </location>
</feature>
<accession>A0ABT5VAW9</accession>
<evidence type="ECO:0000256" key="1">
    <source>
        <dbReference type="SAM" id="Phobius"/>
    </source>
</evidence>
<name>A0ABT5VAW9_9BACI</name>
<evidence type="ECO:0000313" key="3">
    <source>
        <dbReference type="Proteomes" id="UP001148125"/>
    </source>
</evidence>
<dbReference type="Pfam" id="PF10958">
    <property type="entry name" value="DUF2759"/>
    <property type="match status" value="1"/>
</dbReference>
<keyword evidence="1" id="KW-0812">Transmembrane</keyword>
<dbReference type="RefSeq" id="WP_275116890.1">
    <property type="nucleotide sequence ID" value="NZ_JAOTPO010000001.1"/>
</dbReference>
<proteinExistence type="predicted"/>
<organism evidence="2 3">
    <name type="scientific">Alkalihalobacterium chitinilyticum</name>
    <dbReference type="NCBI Taxonomy" id="2980103"/>
    <lineage>
        <taxon>Bacteria</taxon>
        <taxon>Bacillati</taxon>
        <taxon>Bacillota</taxon>
        <taxon>Bacilli</taxon>
        <taxon>Bacillales</taxon>
        <taxon>Bacillaceae</taxon>
        <taxon>Alkalihalobacterium</taxon>
    </lineage>
</organism>
<protein>
    <submittedName>
        <fullName evidence="2">DUF2759 domain-containing protein</fullName>
    </submittedName>
</protein>
<gene>
    <name evidence="2" type="ORF">N7Z68_02605</name>
</gene>
<keyword evidence="1" id="KW-1133">Transmembrane helix</keyword>
<dbReference type="EMBL" id="JAOTPO010000001">
    <property type="protein sequence ID" value="MDE5412276.1"/>
    <property type="molecule type" value="Genomic_DNA"/>
</dbReference>
<dbReference type="Proteomes" id="UP001148125">
    <property type="component" value="Unassembled WGS sequence"/>
</dbReference>
<dbReference type="InterPro" id="IPR024490">
    <property type="entry name" value="DUF2759"/>
</dbReference>
<sequence length="56" mass="6077">MFLGINMTLVALFCAWGLVREVRKKNFFAVGFAAISLAVFGWFGVMTLISGAPVAH</sequence>
<keyword evidence="3" id="KW-1185">Reference proteome</keyword>
<evidence type="ECO:0000313" key="2">
    <source>
        <dbReference type="EMBL" id="MDE5412276.1"/>
    </source>
</evidence>
<keyword evidence="1" id="KW-0472">Membrane</keyword>